<comment type="caution">
    <text evidence="2">The sequence shown here is derived from an EMBL/GenBank/DDBJ whole genome shotgun (WGS) entry which is preliminary data.</text>
</comment>
<sequence>MSSIFLSHNHNDKPIVEPIALRLAEIFGQRNVFYDSWSIQPGDGIIDAMNKGLSAPDLVFYFVSEHSLKSKMVELEWQNALFKASQGKCKVIPVRIDDSSMPAVLTQNLYIDLFSNGLEAAILQIVNVAQGNSSFTPQHLGFSNISYEIIKISSNETDIFVRASHYLEPHPHFVILTKDTEQEISASLPDLGMARQGFNKDIKLNDGMTYNGIFIASIGGSITPKMPLRIRIKWAENSLHSFEGILHQKGADEWRTLPNIQA</sequence>
<dbReference type="Proteomes" id="UP001499910">
    <property type="component" value="Unassembled WGS sequence"/>
</dbReference>
<name>A0ABP9LIL9_9RHOB</name>
<evidence type="ECO:0000259" key="1">
    <source>
        <dbReference type="Pfam" id="PF13676"/>
    </source>
</evidence>
<dbReference type="Pfam" id="PF13676">
    <property type="entry name" value="TIR_2"/>
    <property type="match status" value="1"/>
</dbReference>
<dbReference type="SUPFAM" id="SSF52200">
    <property type="entry name" value="Toll/Interleukin receptor TIR domain"/>
    <property type="match status" value="1"/>
</dbReference>
<dbReference type="InterPro" id="IPR000157">
    <property type="entry name" value="TIR_dom"/>
</dbReference>
<dbReference type="RefSeq" id="WP_259549808.1">
    <property type="nucleotide sequence ID" value="NZ_BAABHW010000004.1"/>
</dbReference>
<dbReference type="EMBL" id="BAABHW010000004">
    <property type="protein sequence ID" value="GAA5076816.1"/>
    <property type="molecule type" value="Genomic_DNA"/>
</dbReference>
<protein>
    <recommendedName>
        <fullName evidence="1">TIR domain-containing protein</fullName>
    </recommendedName>
</protein>
<accession>A0ABP9LIL9</accession>
<organism evidence="2 3">
    <name type="scientific">[Roseibacterium] beibuensis</name>
    <dbReference type="NCBI Taxonomy" id="1193142"/>
    <lineage>
        <taxon>Bacteria</taxon>
        <taxon>Pseudomonadati</taxon>
        <taxon>Pseudomonadota</taxon>
        <taxon>Alphaproteobacteria</taxon>
        <taxon>Rhodobacterales</taxon>
        <taxon>Roseobacteraceae</taxon>
        <taxon>Roseicyclus</taxon>
    </lineage>
</organism>
<reference evidence="3" key="1">
    <citation type="journal article" date="2019" name="Int. J. Syst. Evol. Microbiol.">
        <title>The Global Catalogue of Microorganisms (GCM) 10K type strain sequencing project: providing services to taxonomists for standard genome sequencing and annotation.</title>
        <authorList>
            <consortium name="The Broad Institute Genomics Platform"/>
            <consortium name="The Broad Institute Genome Sequencing Center for Infectious Disease"/>
            <person name="Wu L."/>
            <person name="Ma J."/>
        </authorList>
    </citation>
    <scope>NUCLEOTIDE SEQUENCE [LARGE SCALE GENOMIC DNA]</scope>
    <source>
        <strain evidence="3">JCM 18015</strain>
    </source>
</reference>
<gene>
    <name evidence="2" type="ORF">GCM10023209_26340</name>
</gene>
<feature type="domain" description="TIR" evidence="1">
    <location>
        <begin position="4"/>
        <end position="122"/>
    </location>
</feature>
<proteinExistence type="predicted"/>
<evidence type="ECO:0000313" key="2">
    <source>
        <dbReference type="EMBL" id="GAA5076816.1"/>
    </source>
</evidence>
<evidence type="ECO:0000313" key="3">
    <source>
        <dbReference type="Proteomes" id="UP001499910"/>
    </source>
</evidence>
<dbReference type="InterPro" id="IPR035897">
    <property type="entry name" value="Toll_tir_struct_dom_sf"/>
</dbReference>
<dbReference type="Gene3D" id="3.40.50.10140">
    <property type="entry name" value="Toll/interleukin-1 receptor homology (TIR) domain"/>
    <property type="match status" value="1"/>
</dbReference>
<keyword evidence="3" id="KW-1185">Reference proteome</keyword>